<proteinExistence type="predicted"/>
<gene>
    <name evidence="1" type="ORF">JN12_00520</name>
</gene>
<sequence>MSVNEMPLMYPLPIIMLRVSCRRGSRARFIFNRVAAGLMEAGKASTVEIPRR</sequence>
<dbReference type="AlphaFoldDB" id="A0A562WS10"/>
<protein>
    <submittedName>
        <fullName evidence="1">Uncharacterized protein</fullName>
    </submittedName>
</protein>
<evidence type="ECO:0000313" key="2">
    <source>
        <dbReference type="Proteomes" id="UP000319449"/>
    </source>
</evidence>
<keyword evidence="2" id="KW-1185">Reference proteome</keyword>
<dbReference type="EMBL" id="VLLN01000002">
    <property type="protein sequence ID" value="TWJ33107.1"/>
    <property type="molecule type" value="Genomic_DNA"/>
</dbReference>
<evidence type="ECO:0000313" key="1">
    <source>
        <dbReference type="EMBL" id="TWJ33107.1"/>
    </source>
</evidence>
<accession>A0A562WS10</accession>
<comment type="caution">
    <text evidence="1">The sequence shown here is derived from an EMBL/GenBank/DDBJ whole genome shotgun (WGS) entry which is preliminary data.</text>
</comment>
<dbReference type="Proteomes" id="UP000319449">
    <property type="component" value="Unassembled WGS sequence"/>
</dbReference>
<organism evidence="1 2">
    <name type="scientific">Geobacter argillaceus</name>
    <dbReference type="NCBI Taxonomy" id="345631"/>
    <lineage>
        <taxon>Bacteria</taxon>
        <taxon>Pseudomonadati</taxon>
        <taxon>Thermodesulfobacteriota</taxon>
        <taxon>Desulfuromonadia</taxon>
        <taxon>Geobacterales</taxon>
        <taxon>Geobacteraceae</taxon>
        <taxon>Geobacter</taxon>
    </lineage>
</organism>
<reference evidence="1 2" key="1">
    <citation type="submission" date="2019-07" db="EMBL/GenBank/DDBJ databases">
        <title>Genomic Encyclopedia of Archaeal and Bacterial Type Strains, Phase II (KMG-II): from individual species to whole genera.</title>
        <authorList>
            <person name="Goeker M."/>
        </authorList>
    </citation>
    <scope>NUCLEOTIDE SEQUENCE [LARGE SCALE GENOMIC DNA]</scope>
    <source>
        <strain evidence="1 2">ATCC BAA-1139</strain>
    </source>
</reference>
<name>A0A562WS10_9BACT</name>